<dbReference type="RefSeq" id="WP_085052360.1">
    <property type="nucleotide sequence ID" value="NZ_LNQR01000062.1"/>
</dbReference>
<evidence type="ECO:0000256" key="1">
    <source>
        <dbReference type="SAM" id="SignalP"/>
    </source>
</evidence>
<keyword evidence="3" id="KW-1185">Reference proteome</keyword>
<feature type="signal peptide" evidence="1">
    <location>
        <begin position="1"/>
        <end position="24"/>
    </location>
</feature>
<name>A0ABR5SF20_9BACT</name>
<keyword evidence="1" id="KW-0732">Signal</keyword>
<reference evidence="2 3" key="1">
    <citation type="submission" date="2015-11" db="EMBL/GenBank/DDBJ databases">
        <authorList>
            <person name="Lin W."/>
        </authorList>
    </citation>
    <scope>NUCLEOTIDE SEQUENCE [LARGE SCALE GENOMIC DNA]</scope>
    <source>
        <strain evidence="2 3">HCH-1</strain>
    </source>
</reference>
<sequence length="162" mass="17212">MKTAMVVIVVLIVAAALTTPDTEAGTAIYYMPFFTTDTANPTYCWIANKSTGSATASIQIMTSNSSTAPTQIPLSTTLSLPAKRSKMVTFYSTTIIADSTILDISSEVGSSGVPVVYSADITFSSTGTLNCTMLGMSCFQGTTTPRRNLVGYTCYDGTYFTY</sequence>
<gene>
    <name evidence="2" type="ORF">ASN18_1743</name>
</gene>
<dbReference type="Proteomes" id="UP000060487">
    <property type="component" value="Unassembled WGS sequence"/>
</dbReference>
<evidence type="ECO:0000313" key="3">
    <source>
        <dbReference type="Proteomes" id="UP000060487"/>
    </source>
</evidence>
<protein>
    <recommendedName>
        <fullName evidence="4">Secreted protein</fullName>
    </recommendedName>
</protein>
<organism evidence="2 3">
    <name type="scientific">Candidatus Magnetominusculus xianensis</name>
    <dbReference type="NCBI Taxonomy" id="1748249"/>
    <lineage>
        <taxon>Bacteria</taxon>
        <taxon>Pseudomonadati</taxon>
        <taxon>Nitrospirota</taxon>
        <taxon>Nitrospiria</taxon>
        <taxon>Nitrospirales</taxon>
        <taxon>Nitrospiraceae</taxon>
        <taxon>Candidatus Magnetominusculus</taxon>
    </lineage>
</organism>
<dbReference type="EMBL" id="LNQR01000062">
    <property type="protein sequence ID" value="KWT85387.1"/>
    <property type="molecule type" value="Genomic_DNA"/>
</dbReference>
<accession>A0ABR5SF20</accession>
<comment type="caution">
    <text evidence="2">The sequence shown here is derived from an EMBL/GenBank/DDBJ whole genome shotgun (WGS) entry which is preliminary data.</text>
</comment>
<evidence type="ECO:0008006" key="4">
    <source>
        <dbReference type="Google" id="ProtNLM"/>
    </source>
</evidence>
<feature type="chain" id="PRO_5046973001" description="Secreted protein" evidence="1">
    <location>
        <begin position="25"/>
        <end position="162"/>
    </location>
</feature>
<proteinExistence type="predicted"/>
<evidence type="ECO:0000313" key="2">
    <source>
        <dbReference type="EMBL" id="KWT85387.1"/>
    </source>
</evidence>